<evidence type="ECO:0000259" key="2">
    <source>
        <dbReference type="Pfam" id="PF07484"/>
    </source>
</evidence>
<accession>A0A7X5ZXF1</accession>
<dbReference type="InterPro" id="IPR037053">
    <property type="entry name" value="Phage_tail_collar_dom_sf"/>
</dbReference>
<dbReference type="RefSeq" id="WP_167301075.1">
    <property type="nucleotide sequence ID" value="NZ_CP170557.1"/>
</dbReference>
<dbReference type="SUPFAM" id="SSF88874">
    <property type="entry name" value="Receptor-binding domain of short tail fibre protein gp12"/>
    <property type="match status" value="1"/>
</dbReference>
<sequence>MKTALLAATAIAAATFSAPMPAYAGNDPFVGEIMLFPVRYCPDGWVEADGRLLPIRNYQVLFTLLGNSYGGDGRTDFALPDLRKVIPAAATDPQKQLRYCIAVRGDYPRHP</sequence>
<dbReference type="Proteomes" id="UP000564677">
    <property type="component" value="Unassembled WGS sequence"/>
</dbReference>
<protein>
    <submittedName>
        <fullName evidence="3">Microcystin-dependent protein</fullName>
    </submittedName>
</protein>
<gene>
    <name evidence="3" type="ORF">FHR20_003740</name>
</gene>
<evidence type="ECO:0000313" key="3">
    <source>
        <dbReference type="EMBL" id="NIJ66764.1"/>
    </source>
</evidence>
<comment type="caution">
    <text evidence="3">The sequence shown here is derived from an EMBL/GenBank/DDBJ whole genome shotgun (WGS) entry which is preliminary data.</text>
</comment>
<dbReference type="Gene3D" id="3.90.1340.10">
    <property type="entry name" value="Phage tail collar domain"/>
    <property type="match status" value="1"/>
</dbReference>
<feature type="signal peptide" evidence="1">
    <location>
        <begin position="1"/>
        <end position="24"/>
    </location>
</feature>
<proteinExistence type="predicted"/>
<evidence type="ECO:0000256" key="1">
    <source>
        <dbReference type="SAM" id="SignalP"/>
    </source>
</evidence>
<evidence type="ECO:0000313" key="4">
    <source>
        <dbReference type="Proteomes" id="UP000564677"/>
    </source>
</evidence>
<organism evidence="3 4">
    <name type="scientific">Sphingomonas leidyi</name>
    <dbReference type="NCBI Taxonomy" id="68569"/>
    <lineage>
        <taxon>Bacteria</taxon>
        <taxon>Pseudomonadati</taxon>
        <taxon>Pseudomonadota</taxon>
        <taxon>Alphaproteobacteria</taxon>
        <taxon>Sphingomonadales</taxon>
        <taxon>Sphingomonadaceae</taxon>
        <taxon>Sphingomonas</taxon>
    </lineage>
</organism>
<feature type="chain" id="PRO_5030866787" evidence="1">
    <location>
        <begin position="25"/>
        <end position="111"/>
    </location>
</feature>
<feature type="domain" description="Phage tail collar" evidence="2">
    <location>
        <begin position="31"/>
        <end position="85"/>
    </location>
</feature>
<keyword evidence="4" id="KW-1185">Reference proteome</keyword>
<keyword evidence="1" id="KW-0732">Signal</keyword>
<dbReference type="Pfam" id="PF07484">
    <property type="entry name" value="Collar"/>
    <property type="match status" value="1"/>
</dbReference>
<dbReference type="AlphaFoldDB" id="A0A7X5ZXF1"/>
<reference evidence="3 4" key="1">
    <citation type="submission" date="2020-03" db="EMBL/GenBank/DDBJ databases">
        <title>Genomic Encyclopedia of Type Strains, Phase IV (KMG-IV): sequencing the most valuable type-strain genomes for metagenomic binning, comparative biology and taxonomic classification.</title>
        <authorList>
            <person name="Goeker M."/>
        </authorList>
    </citation>
    <scope>NUCLEOTIDE SEQUENCE [LARGE SCALE GENOMIC DNA]</scope>
    <source>
        <strain evidence="3 4">DSM 4733</strain>
    </source>
</reference>
<dbReference type="InterPro" id="IPR011083">
    <property type="entry name" value="Phage_tail_collar_dom"/>
</dbReference>
<dbReference type="EMBL" id="JAASQV010000004">
    <property type="protein sequence ID" value="NIJ66764.1"/>
    <property type="molecule type" value="Genomic_DNA"/>
</dbReference>
<name>A0A7X5ZXF1_9SPHN</name>